<dbReference type="Gene3D" id="3.30.1330.60">
    <property type="entry name" value="OmpA-like domain"/>
    <property type="match status" value="1"/>
</dbReference>
<gene>
    <name evidence="1" type="ORF">WG78_16160</name>
</gene>
<comment type="caution">
    <text evidence="1">The sequence shown here is derived from an EMBL/GenBank/DDBJ whole genome shotgun (WGS) entry which is preliminary data.</text>
</comment>
<dbReference type="PATRIC" id="fig|857265.3.peg.3312"/>
<dbReference type="STRING" id="857265.WG78_16160"/>
<reference evidence="1 2" key="1">
    <citation type="submission" date="2015-07" db="EMBL/GenBank/DDBJ databases">
        <title>Draft genome sequence of the Amantichitinum ursilacus IGB-41, a new chitin-degrading bacterium.</title>
        <authorList>
            <person name="Kirstahler P."/>
            <person name="Guenther M."/>
            <person name="Grumaz C."/>
            <person name="Rupp S."/>
            <person name="Zibek S."/>
            <person name="Sohn K."/>
        </authorList>
    </citation>
    <scope>NUCLEOTIDE SEQUENCE [LARGE SCALE GENOMIC DNA]</scope>
    <source>
        <strain evidence="1 2">IGB-41</strain>
    </source>
</reference>
<accession>A0A0N0XIP3</accession>
<evidence type="ECO:0000313" key="2">
    <source>
        <dbReference type="Proteomes" id="UP000037939"/>
    </source>
</evidence>
<keyword evidence="2" id="KW-1185">Reference proteome</keyword>
<dbReference type="Pfam" id="PF05359">
    <property type="entry name" value="DUF748"/>
    <property type="match status" value="3"/>
</dbReference>
<organism evidence="1 2">
    <name type="scientific">Amantichitinum ursilacus</name>
    <dbReference type="NCBI Taxonomy" id="857265"/>
    <lineage>
        <taxon>Bacteria</taxon>
        <taxon>Pseudomonadati</taxon>
        <taxon>Pseudomonadota</taxon>
        <taxon>Betaproteobacteria</taxon>
        <taxon>Neisseriales</taxon>
        <taxon>Chitinibacteraceae</taxon>
        <taxon>Amantichitinum</taxon>
    </lineage>
</organism>
<sequence>MALTLRKPFSALAATRWRRLLVIAASVLVLLLLLGGLALPWLARPRLEAALTQALHRPSTIADLSFNPFLLRATVTGLAVQQQGQPAFSVARLTANLQLSSIWQRGPVLSELTIEQPRLRLVRTGPQQYNWSDLLQPSPEHKQTDGGLPRFAVYNIRIKSGQIDFEDTVTQRRNKIDQIEIGVPFISSLPVFVQAQVEPHLAFALDGAKFDISGKTTPFQATRQSTLDLRANDIDIPRYLAYLPAQAGWRLPAARLDSNLQLVFREENHAPQLRLSGNLVLRDAQLQQGSGAPLASVKRLQVDLADVRPLDAVYQLARVQSEGLHVAVTRPGQGGLNWQQAFAAPTRPSTQPVAQAASDTASAAAAHAGTAGKPTLFNIAQLQLNHSTLDWRDDSVSPAVQARFDPLSLTAQQVGNLPGKPAQLELQTTDDRGMTLKQSATLLLQPLHITGHTQLSGMVLPAIQPYLAPWLNLTVQQGTLGVQGDLDYQAGKLPRLSHVQLDIARLKAQLDEHKTGTLQFEALQIAAPELDLAAARYQIEHVQWRNGSLTAARLKDGNIDWGSLLRKPAAVDSARPVAEGVRQVQQAPQPAAQVSVGKVAVEGMALRYADESLRRLKPLEISQIKLDAGPLQWPSATPMPLHLSAQGSRNGAYDVAGTLSNAPWAGKLKLDVRNADIGYGQAYFTRWLNITLATARLSAKGDLAFNAGNKPSGSYRGNLSVNDLYALDKVTGDDFLKFKRLQINGIAAQSQPLKVDVNDILLQNFYSRLVLYADGTLNLANVVVKEGNVPHAGQLSLTASAPAAVPTPTPAVAPKAQAASAPVNTRPRAPLPPVRIKRITLAGGNINYTDNFIQPNYTVNLTDMAGTVTGLSSAPGTRAALDLHGSADRMAPVAVSGQLNPLADPLFLDINASIKGYNLAAASTYSAKYAGYGITKGKLSMQLHYLVDQRKLQAQNKLTLDQLTLGDQVDSPSATKLPVKLALSLLTDRHGQINLDLPVTGSLDDPQFSVGGLIFKVIVNLLEKAITAPFDLLTSAFGGGSHASFTTFAAGSAHLDAAALDDLHKLTQALNDRPAIKLEISGWADPSLDAAGIKQAALESRLRAAKAAAMTAQGDLAADQDSLEITPAERPALLTRVYKQAKFAKPTNLIGLNKSLPPEEMEKLLLANLPAGADEMRGLANARAQAVKAELEKEGVAAERIYLTQPRIDGGGDVAAKDKGPATRAMFKLG</sequence>
<dbReference type="InterPro" id="IPR052894">
    <property type="entry name" value="AsmA-related"/>
</dbReference>
<dbReference type="InterPro" id="IPR036737">
    <property type="entry name" value="OmpA-like_sf"/>
</dbReference>
<dbReference type="AlphaFoldDB" id="A0A0N0XIP3"/>
<evidence type="ECO:0000313" key="1">
    <source>
        <dbReference type="EMBL" id="KPC50844.1"/>
    </source>
</evidence>
<dbReference type="EMBL" id="LAQT01000026">
    <property type="protein sequence ID" value="KPC50844.1"/>
    <property type="molecule type" value="Genomic_DNA"/>
</dbReference>
<name>A0A0N0XIP3_9NEIS</name>
<dbReference type="PANTHER" id="PTHR30441:SF8">
    <property type="entry name" value="DUF748 DOMAIN-CONTAINING PROTEIN"/>
    <property type="match status" value="1"/>
</dbReference>
<dbReference type="OrthoDB" id="9757969at2"/>
<dbReference type="RefSeq" id="WP_053938843.1">
    <property type="nucleotide sequence ID" value="NZ_LAQT01000026.1"/>
</dbReference>
<dbReference type="InterPro" id="IPR008023">
    <property type="entry name" value="DUF748"/>
</dbReference>
<dbReference type="Proteomes" id="UP000037939">
    <property type="component" value="Unassembled WGS sequence"/>
</dbReference>
<proteinExistence type="predicted"/>
<dbReference type="PANTHER" id="PTHR30441">
    <property type="entry name" value="DUF748 DOMAIN-CONTAINING PROTEIN"/>
    <property type="match status" value="1"/>
</dbReference>
<protein>
    <submittedName>
        <fullName evidence="1">AsmA family protein</fullName>
    </submittedName>
</protein>
<dbReference type="GO" id="GO:0005886">
    <property type="term" value="C:plasma membrane"/>
    <property type="evidence" value="ECO:0007669"/>
    <property type="project" value="TreeGrafter"/>
</dbReference>
<dbReference type="GO" id="GO:0090313">
    <property type="term" value="P:regulation of protein targeting to membrane"/>
    <property type="evidence" value="ECO:0007669"/>
    <property type="project" value="TreeGrafter"/>
</dbReference>